<evidence type="ECO:0000313" key="7">
    <source>
        <dbReference type="Proteomes" id="UP000095751"/>
    </source>
</evidence>
<dbReference type="Pfam" id="PF00447">
    <property type="entry name" value="HSF_DNA-bind"/>
    <property type="match status" value="1"/>
</dbReference>
<feature type="domain" description="HSF-type DNA-binding" evidence="5">
    <location>
        <begin position="1"/>
        <end position="88"/>
    </location>
</feature>
<comment type="similarity">
    <text evidence="4">Belongs to the HSF family.</text>
</comment>
<dbReference type="EMBL" id="KV784360">
    <property type="protein sequence ID" value="OEU14681.1"/>
    <property type="molecule type" value="Genomic_DNA"/>
</dbReference>
<dbReference type="Gene3D" id="1.10.10.10">
    <property type="entry name" value="Winged helix-like DNA-binding domain superfamily/Winged helix DNA-binding domain"/>
    <property type="match status" value="1"/>
</dbReference>
<protein>
    <recommendedName>
        <fullName evidence="5">HSF-type DNA-binding domain-containing protein</fullName>
    </recommendedName>
</protein>
<dbReference type="GO" id="GO:0005634">
    <property type="term" value="C:nucleus"/>
    <property type="evidence" value="ECO:0007669"/>
    <property type="project" value="UniProtKB-SubCell"/>
</dbReference>
<dbReference type="PANTHER" id="PTHR10015">
    <property type="entry name" value="HEAT SHOCK TRANSCRIPTION FACTOR"/>
    <property type="match status" value="1"/>
</dbReference>
<dbReference type="OrthoDB" id="60033at2759"/>
<comment type="subcellular location">
    <subcellularLocation>
        <location evidence="1">Nucleus</location>
    </subcellularLocation>
</comment>
<dbReference type="InterPro" id="IPR000232">
    <property type="entry name" value="HSF_DNA-bd"/>
</dbReference>
<dbReference type="SMART" id="SM00415">
    <property type="entry name" value="HSF"/>
    <property type="match status" value="1"/>
</dbReference>
<evidence type="ECO:0000313" key="6">
    <source>
        <dbReference type="EMBL" id="OEU14681.1"/>
    </source>
</evidence>
<dbReference type="PANTHER" id="PTHR10015:SF206">
    <property type="entry name" value="HSF-TYPE DNA-BINDING DOMAIN-CONTAINING PROTEIN"/>
    <property type="match status" value="1"/>
</dbReference>
<keyword evidence="3" id="KW-0539">Nucleus</keyword>
<organism evidence="6 7">
    <name type="scientific">Fragilariopsis cylindrus CCMP1102</name>
    <dbReference type="NCBI Taxonomy" id="635003"/>
    <lineage>
        <taxon>Eukaryota</taxon>
        <taxon>Sar</taxon>
        <taxon>Stramenopiles</taxon>
        <taxon>Ochrophyta</taxon>
        <taxon>Bacillariophyta</taxon>
        <taxon>Bacillariophyceae</taxon>
        <taxon>Bacillariophycidae</taxon>
        <taxon>Bacillariales</taxon>
        <taxon>Bacillariaceae</taxon>
        <taxon>Fragilariopsis</taxon>
    </lineage>
</organism>
<evidence type="ECO:0000256" key="1">
    <source>
        <dbReference type="ARBA" id="ARBA00004123"/>
    </source>
</evidence>
<dbReference type="GO" id="GO:0043565">
    <property type="term" value="F:sequence-specific DNA binding"/>
    <property type="evidence" value="ECO:0007669"/>
    <property type="project" value="InterPro"/>
</dbReference>
<dbReference type="InterPro" id="IPR036390">
    <property type="entry name" value="WH_DNA-bd_sf"/>
</dbReference>
<keyword evidence="2" id="KW-0238">DNA-binding</keyword>
<dbReference type="GO" id="GO:0003700">
    <property type="term" value="F:DNA-binding transcription factor activity"/>
    <property type="evidence" value="ECO:0007669"/>
    <property type="project" value="InterPro"/>
</dbReference>
<dbReference type="Proteomes" id="UP000095751">
    <property type="component" value="Unassembled WGS sequence"/>
</dbReference>
<proteinExistence type="inferred from homology"/>
<reference evidence="6 7" key="1">
    <citation type="submission" date="2016-09" db="EMBL/GenBank/DDBJ databases">
        <title>Extensive genetic diversity and differential bi-allelic expression allows diatom success in the polar Southern Ocean.</title>
        <authorList>
            <consortium name="DOE Joint Genome Institute"/>
            <person name="Mock T."/>
            <person name="Otillar R.P."/>
            <person name="Strauss J."/>
            <person name="Dupont C."/>
            <person name="Frickenhaus S."/>
            <person name="Maumus F."/>
            <person name="Mcmullan M."/>
            <person name="Sanges R."/>
            <person name="Schmutz J."/>
            <person name="Toseland A."/>
            <person name="Valas R."/>
            <person name="Veluchamy A."/>
            <person name="Ward B.J."/>
            <person name="Allen A."/>
            <person name="Barry K."/>
            <person name="Falciatore A."/>
            <person name="Ferrante M."/>
            <person name="Fortunato A.E."/>
            <person name="Gloeckner G."/>
            <person name="Gruber A."/>
            <person name="Hipkin R."/>
            <person name="Janech M."/>
            <person name="Kroth P."/>
            <person name="Leese F."/>
            <person name="Lindquist E."/>
            <person name="Lyon B.R."/>
            <person name="Martin J."/>
            <person name="Mayer C."/>
            <person name="Parker M."/>
            <person name="Quesneville H."/>
            <person name="Raymond J."/>
            <person name="Uhlig C."/>
            <person name="Valentin K.U."/>
            <person name="Worden A.Z."/>
            <person name="Armbrust E.V."/>
            <person name="Bowler C."/>
            <person name="Green B."/>
            <person name="Moulton V."/>
            <person name="Van Oosterhout C."/>
            <person name="Grigoriev I."/>
        </authorList>
    </citation>
    <scope>NUCLEOTIDE SEQUENCE [LARGE SCALE GENOMIC DNA]</scope>
    <source>
        <strain evidence="6 7">CCMP1102</strain>
    </source>
</reference>
<name>A0A1E7F923_9STRA</name>
<evidence type="ECO:0000256" key="3">
    <source>
        <dbReference type="ARBA" id="ARBA00023242"/>
    </source>
</evidence>
<accession>A0A1E7F923</accession>
<dbReference type="InterPro" id="IPR036388">
    <property type="entry name" value="WH-like_DNA-bd_sf"/>
</dbReference>
<dbReference type="KEGG" id="fcy:FRACYDRAFT_269637"/>
<evidence type="ECO:0000256" key="2">
    <source>
        <dbReference type="ARBA" id="ARBA00023125"/>
    </source>
</evidence>
<evidence type="ECO:0000259" key="5">
    <source>
        <dbReference type="SMART" id="SM00415"/>
    </source>
</evidence>
<gene>
    <name evidence="6" type="ORF">FRACYDRAFT_269637</name>
</gene>
<evidence type="ECO:0000256" key="4">
    <source>
        <dbReference type="RuleBase" id="RU004020"/>
    </source>
</evidence>
<dbReference type="SUPFAM" id="SSF46785">
    <property type="entry name" value="Winged helix' DNA-binding domain"/>
    <property type="match status" value="1"/>
</dbReference>
<sequence length="194" mass="22614">MLRTSKTDGKESIVSWLPHGNAFKVHDVPDFVSNILPLFFKQTKYKSFQRQLNLWGFKRIENGPEKGSYFNFQFLRDQPTLCRHLTRQRCKKVSSKVRRKVSEGSLKGFEELLGKQLVYSNNCYDPLDLAEFEGSTFHLLEQDRYEELNLKIRSTPEARQEQSTSTLLKELEQGVFGIPKMSFDLLDMKPLDAQ</sequence>
<dbReference type="InParanoid" id="A0A1E7F923"/>
<dbReference type="FunFam" id="1.10.10.10:FF:000479">
    <property type="entry name" value="Predicted protein"/>
    <property type="match status" value="1"/>
</dbReference>
<dbReference type="AlphaFoldDB" id="A0A1E7F923"/>
<keyword evidence="7" id="KW-1185">Reference proteome</keyword>